<dbReference type="InterPro" id="IPR036909">
    <property type="entry name" value="Cyt_c-like_dom_sf"/>
</dbReference>
<dbReference type="PANTHER" id="PTHR30600">
    <property type="entry name" value="CYTOCHROME C PEROXIDASE-RELATED"/>
    <property type="match status" value="1"/>
</dbReference>
<evidence type="ECO:0000256" key="1">
    <source>
        <dbReference type="ARBA" id="ARBA00022617"/>
    </source>
</evidence>
<keyword evidence="2 4" id="KW-0479">Metal-binding</keyword>
<dbReference type="SUPFAM" id="SSF46626">
    <property type="entry name" value="Cytochrome c"/>
    <property type="match status" value="1"/>
</dbReference>
<protein>
    <recommendedName>
        <fullName evidence="5">Cytochrome c domain-containing protein</fullName>
    </recommendedName>
</protein>
<evidence type="ECO:0000313" key="6">
    <source>
        <dbReference type="EMBL" id="WXB19988.1"/>
    </source>
</evidence>
<evidence type="ECO:0000256" key="2">
    <source>
        <dbReference type="ARBA" id="ARBA00022723"/>
    </source>
</evidence>
<proteinExistence type="predicted"/>
<keyword evidence="3 4" id="KW-0408">Iron</keyword>
<dbReference type="InterPro" id="IPR051395">
    <property type="entry name" value="Cytochrome_c_Peroxidase/MauG"/>
</dbReference>
<organism evidence="6 7">
    <name type="scientific">Pendulispora albinea</name>
    <dbReference type="NCBI Taxonomy" id="2741071"/>
    <lineage>
        <taxon>Bacteria</taxon>
        <taxon>Pseudomonadati</taxon>
        <taxon>Myxococcota</taxon>
        <taxon>Myxococcia</taxon>
        <taxon>Myxococcales</taxon>
        <taxon>Sorangiineae</taxon>
        <taxon>Pendulisporaceae</taxon>
        <taxon>Pendulispora</taxon>
    </lineage>
</organism>
<dbReference type="RefSeq" id="WP_394829588.1">
    <property type="nucleotide sequence ID" value="NZ_CP089984.1"/>
</dbReference>
<evidence type="ECO:0000256" key="4">
    <source>
        <dbReference type="PROSITE-ProRule" id="PRU00433"/>
    </source>
</evidence>
<reference evidence="6 7" key="1">
    <citation type="submission" date="2021-12" db="EMBL/GenBank/DDBJ databases">
        <title>Discovery of the Pendulisporaceae a myxobacterial family with distinct sporulation behavior and unique specialized metabolism.</title>
        <authorList>
            <person name="Garcia R."/>
            <person name="Popoff A."/>
            <person name="Bader C.D."/>
            <person name="Loehr J."/>
            <person name="Walesch S."/>
            <person name="Walt C."/>
            <person name="Boldt J."/>
            <person name="Bunk B."/>
            <person name="Haeckl F.J.F.P.J."/>
            <person name="Gunesch A.P."/>
            <person name="Birkelbach J."/>
            <person name="Nuebel U."/>
            <person name="Pietschmann T."/>
            <person name="Bach T."/>
            <person name="Mueller R."/>
        </authorList>
    </citation>
    <scope>NUCLEOTIDE SEQUENCE [LARGE SCALE GENOMIC DNA]</scope>
    <source>
        <strain evidence="6 7">MSr11954</strain>
    </source>
</reference>
<evidence type="ECO:0000313" key="7">
    <source>
        <dbReference type="Proteomes" id="UP001370348"/>
    </source>
</evidence>
<dbReference type="Gene3D" id="1.10.760.10">
    <property type="entry name" value="Cytochrome c-like domain"/>
    <property type="match status" value="1"/>
</dbReference>
<evidence type="ECO:0000256" key="3">
    <source>
        <dbReference type="ARBA" id="ARBA00023004"/>
    </source>
</evidence>
<keyword evidence="7" id="KW-1185">Reference proteome</keyword>
<gene>
    <name evidence="6" type="ORF">LZC94_22535</name>
</gene>
<feature type="domain" description="Cytochrome c" evidence="5">
    <location>
        <begin position="317"/>
        <end position="479"/>
    </location>
</feature>
<dbReference type="PROSITE" id="PS51257">
    <property type="entry name" value="PROKAR_LIPOPROTEIN"/>
    <property type="match status" value="1"/>
</dbReference>
<accession>A0ABZ2MBU6</accession>
<dbReference type="PROSITE" id="PS51007">
    <property type="entry name" value="CYTC"/>
    <property type="match status" value="1"/>
</dbReference>
<keyword evidence="1 4" id="KW-0349">Heme</keyword>
<dbReference type="EMBL" id="CP089984">
    <property type="protein sequence ID" value="WXB19988.1"/>
    <property type="molecule type" value="Genomic_DNA"/>
</dbReference>
<dbReference type="Proteomes" id="UP001370348">
    <property type="component" value="Chromosome"/>
</dbReference>
<evidence type="ECO:0000259" key="5">
    <source>
        <dbReference type="PROSITE" id="PS51007"/>
    </source>
</evidence>
<dbReference type="InterPro" id="IPR009056">
    <property type="entry name" value="Cyt_c-like_dom"/>
</dbReference>
<sequence length="479" mass="51418">MLNRTATALALVAFTASCSSSTEPEDDPIGAQMAADESLFDDRTPNALGHSSTVSINRIVQDSTNPFFRNMGVNGRNCGSCHLEELGWTVTPEYARTLPARDPLFLFDGSDCLPPGTSNANPGTNSTLMLSKALVRVELPIPATADYTLAGFNDPLRCATPPSAAKIRNYRRPLPSANTFFLSTVMWDGRENVNPPNNTTDLIRANMAHQANDANRTHAQATADATDAIRQSIVSFQNGIFNAQQRNGFQDLNGAAANGGAAFLYTNTRPNFFIGINDVLNCAIPNSCAPGRTATFTSQVFTIFKPWETNPPNDEGAAVGRGEIVFNTKSFPIDNVPGLNGPRDTIGLPSPFTGFCGSCHDSPNIGNHSTSLPIDIGISAQFPVGGLDVARLPTYTFREKSSGQTLTVTDPGRGLITGKFSDLGKMKGPNLRNLASRAPYFHNGSARDLNAVVNFYNTRFNIGFTPQEQSDLVAFLQAL</sequence>
<name>A0ABZ2MBU6_9BACT</name>